<proteinExistence type="predicted"/>
<reference evidence="1" key="1">
    <citation type="submission" date="2021-06" db="EMBL/GenBank/DDBJ databases">
        <authorList>
            <person name="Kallberg Y."/>
            <person name="Tangrot J."/>
            <person name="Rosling A."/>
        </authorList>
    </citation>
    <scope>NUCLEOTIDE SEQUENCE</scope>
    <source>
        <strain evidence="1">FL966</strain>
    </source>
</reference>
<sequence length="96" mass="10997">SGKLKHLQAVQAIVKLKAIKNCQPFEITNAVKEYATKTLDLEDCIKELKCELDIHKAVAFLKNQKYKVEHFKITSQSTEGLVFIYPNQIDNLEQYG</sequence>
<protein>
    <submittedName>
        <fullName evidence="1">24813_t:CDS:1</fullName>
    </submittedName>
</protein>
<dbReference type="EMBL" id="CAJVQA010035382">
    <property type="protein sequence ID" value="CAG8807058.1"/>
    <property type="molecule type" value="Genomic_DNA"/>
</dbReference>
<dbReference type="AlphaFoldDB" id="A0A9N9PBL3"/>
<accession>A0A9N9PBL3</accession>
<name>A0A9N9PBL3_9GLOM</name>
<organism evidence="1 2">
    <name type="scientific">Cetraspora pellucida</name>
    <dbReference type="NCBI Taxonomy" id="1433469"/>
    <lineage>
        <taxon>Eukaryota</taxon>
        <taxon>Fungi</taxon>
        <taxon>Fungi incertae sedis</taxon>
        <taxon>Mucoromycota</taxon>
        <taxon>Glomeromycotina</taxon>
        <taxon>Glomeromycetes</taxon>
        <taxon>Diversisporales</taxon>
        <taxon>Gigasporaceae</taxon>
        <taxon>Cetraspora</taxon>
    </lineage>
</organism>
<dbReference type="Proteomes" id="UP000789759">
    <property type="component" value="Unassembled WGS sequence"/>
</dbReference>
<dbReference type="OrthoDB" id="2434100at2759"/>
<comment type="caution">
    <text evidence="1">The sequence shown here is derived from an EMBL/GenBank/DDBJ whole genome shotgun (WGS) entry which is preliminary data.</text>
</comment>
<keyword evidence="2" id="KW-1185">Reference proteome</keyword>
<gene>
    <name evidence="1" type="ORF">CPELLU_LOCUS18258</name>
</gene>
<evidence type="ECO:0000313" key="1">
    <source>
        <dbReference type="EMBL" id="CAG8807058.1"/>
    </source>
</evidence>
<feature type="non-terminal residue" evidence="1">
    <location>
        <position position="1"/>
    </location>
</feature>
<evidence type="ECO:0000313" key="2">
    <source>
        <dbReference type="Proteomes" id="UP000789759"/>
    </source>
</evidence>